<dbReference type="InterPro" id="IPR003675">
    <property type="entry name" value="Rce1/LyrA-like_dom"/>
</dbReference>
<feature type="transmembrane region" description="Helical" evidence="1">
    <location>
        <begin position="511"/>
        <end position="535"/>
    </location>
</feature>
<organism evidence="3 4">
    <name type="scientific">Paenibacillus vulneris</name>
    <dbReference type="NCBI Taxonomy" id="1133364"/>
    <lineage>
        <taxon>Bacteria</taxon>
        <taxon>Bacillati</taxon>
        <taxon>Bacillota</taxon>
        <taxon>Bacilli</taxon>
        <taxon>Bacillales</taxon>
        <taxon>Paenibacillaceae</taxon>
        <taxon>Paenibacillus</taxon>
    </lineage>
</organism>
<feature type="transmembrane region" description="Helical" evidence="1">
    <location>
        <begin position="276"/>
        <end position="294"/>
    </location>
</feature>
<feature type="transmembrane region" description="Helical" evidence="1">
    <location>
        <begin position="367"/>
        <end position="388"/>
    </location>
</feature>
<accession>A0ABW3UMT8</accession>
<feature type="domain" description="CAAX prenyl protease 2/Lysostaphin resistance protein A-like" evidence="2">
    <location>
        <begin position="406"/>
        <end position="497"/>
    </location>
</feature>
<proteinExistence type="predicted"/>
<dbReference type="Proteomes" id="UP001597180">
    <property type="component" value="Unassembled WGS sequence"/>
</dbReference>
<name>A0ABW3UMT8_9BACL</name>
<keyword evidence="1" id="KW-1133">Transmembrane helix</keyword>
<sequence length="548" mass="62179">MVKRQTDFPLLILALFGIILYVSIAAISSWLQDESVEQVQEASLPTVTKQQAAEAAVRFVQERFGLSADYRTGTLFQSHSDRSGYLQKAELLDEYVKRFAAYPIDYFEVEINDNSNLATYYVEVNFTNLNIMGWNAYYAPSSKKQTVASLGDSLAIAEQALKDQGYTLSDFTRIHPVTEPEPPVTNGRGMPYLFESKDKQIGEAKLRLSLSVDGGKVTAFHTAFSIPASFAEWKEQQNDNASLMTRISLGASLIMAAAAVFLMIRYRKEWTFRRGIFLTFIFVAIYIFNNFNMLPAFRTMHSNGPSDWGAMFNLWFINIVTVIMAVSVYFSFQAGRQLWQRQGWITWPVWRDESFGGHIRSSMIRGYLLCIFILAVQQTLFFIAGEYFDVWSVNDPADSVLNMSWPAAFPLMAWAAAISEEAIYRLFGIAFFMKLVRNRFLAVLLPSMIWALSHTQYPIYPVYTRFIEVTIIGIIFGYAFLKYSLMTVLFAHATMDSILMGLSLLDLKGTPFLITGIFYILFPGLVGLAVAWLHAKAKRNPPTLRTSH</sequence>
<evidence type="ECO:0000313" key="3">
    <source>
        <dbReference type="EMBL" id="MFD1221206.1"/>
    </source>
</evidence>
<dbReference type="GO" id="GO:0016787">
    <property type="term" value="F:hydrolase activity"/>
    <property type="evidence" value="ECO:0007669"/>
    <property type="project" value="UniProtKB-KW"/>
</dbReference>
<feature type="transmembrane region" description="Helical" evidence="1">
    <location>
        <begin position="463"/>
        <end position="481"/>
    </location>
</feature>
<reference evidence="4" key="1">
    <citation type="journal article" date="2019" name="Int. J. Syst. Evol. Microbiol.">
        <title>The Global Catalogue of Microorganisms (GCM) 10K type strain sequencing project: providing services to taxonomists for standard genome sequencing and annotation.</title>
        <authorList>
            <consortium name="The Broad Institute Genomics Platform"/>
            <consortium name="The Broad Institute Genome Sequencing Center for Infectious Disease"/>
            <person name="Wu L."/>
            <person name="Ma J."/>
        </authorList>
    </citation>
    <scope>NUCLEOTIDE SEQUENCE [LARGE SCALE GENOMIC DNA]</scope>
    <source>
        <strain evidence="4">CCUG 53270</strain>
    </source>
</reference>
<dbReference type="RefSeq" id="WP_345590032.1">
    <property type="nucleotide sequence ID" value="NZ_BAABJG010000021.1"/>
</dbReference>
<evidence type="ECO:0000313" key="4">
    <source>
        <dbReference type="Proteomes" id="UP001597180"/>
    </source>
</evidence>
<keyword evidence="3" id="KW-0378">Hydrolase</keyword>
<feature type="transmembrane region" description="Helical" evidence="1">
    <location>
        <begin position="408"/>
        <end position="427"/>
    </location>
</feature>
<feature type="transmembrane region" description="Helical" evidence="1">
    <location>
        <begin position="314"/>
        <end position="332"/>
    </location>
</feature>
<gene>
    <name evidence="3" type="ORF">ACFQ4B_13850</name>
</gene>
<protein>
    <submittedName>
        <fullName evidence="3">CPBP family intramembrane glutamic endopeptidase</fullName>
        <ecNumber evidence="3">3.4.-.-</ecNumber>
    </submittedName>
</protein>
<feature type="transmembrane region" description="Helical" evidence="1">
    <location>
        <begin position="243"/>
        <end position="264"/>
    </location>
</feature>
<dbReference type="EMBL" id="JBHTLU010000015">
    <property type="protein sequence ID" value="MFD1221206.1"/>
    <property type="molecule type" value="Genomic_DNA"/>
</dbReference>
<keyword evidence="4" id="KW-1185">Reference proteome</keyword>
<dbReference type="Pfam" id="PF02517">
    <property type="entry name" value="Rce1-like"/>
    <property type="match status" value="1"/>
</dbReference>
<evidence type="ECO:0000256" key="1">
    <source>
        <dbReference type="SAM" id="Phobius"/>
    </source>
</evidence>
<comment type="caution">
    <text evidence="3">The sequence shown here is derived from an EMBL/GenBank/DDBJ whole genome shotgun (WGS) entry which is preliminary data.</text>
</comment>
<keyword evidence="1" id="KW-0812">Transmembrane</keyword>
<evidence type="ECO:0000259" key="2">
    <source>
        <dbReference type="Pfam" id="PF02517"/>
    </source>
</evidence>
<keyword evidence="1" id="KW-0472">Membrane</keyword>
<dbReference type="EC" id="3.4.-.-" evidence="3"/>